<gene>
    <name evidence="3" type="ORF">BYL167_LOCUS18312</name>
</gene>
<dbReference type="AlphaFoldDB" id="A0A8S2Q354"/>
<evidence type="ECO:0000256" key="1">
    <source>
        <dbReference type="ARBA" id="ARBA00010617"/>
    </source>
</evidence>
<dbReference type="InterPro" id="IPR036396">
    <property type="entry name" value="Cyt_P450_sf"/>
</dbReference>
<comment type="similarity">
    <text evidence="1">Belongs to the cytochrome P450 family.</text>
</comment>
<evidence type="ECO:0000313" key="4">
    <source>
        <dbReference type="Proteomes" id="UP000681967"/>
    </source>
</evidence>
<evidence type="ECO:0000313" key="3">
    <source>
        <dbReference type="EMBL" id="CAF4085471.1"/>
    </source>
</evidence>
<comment type="caution">
    <text evidence="3">The sequence shown here is derived from an EMBL/GenBank/DDBJ whole genome shotgun (WGS) entry which is preliminary data.</text>
</comment>
<dbReference type="InterPro" id="IPR001128">
    <property type="entry name" value="Cyt_P450"/>
</dbReference>
<dbReference type="GO" id="GO:0020037">
    <property type="term" value="F:heme binding"/>
    <property type="evidence" value="ECO:0007669"/>
    <property type="project" value="InterPro"/>
</dbReference>
<dbReference type="GO" id="GO:0004497">
    <property type="term" value="F:monooxygenase activity"/>
    <property type="evidence" value="ECO:0007669"/>
    <property type="project" value="InterPro"/>
</dbReference>
<evidence type="ECO:0000259" key="2">
    <source>
        <dbReference type="PROSITE" id="PS51186"/>
    </source>
</evidence>
<dbReference type="Pfam" id="PF00583">
    <property type="entry name" value="Acetyltransf_1"/>
    <property type="match status" value="1"/>
</dbReference>
<accession>A0A8S2Q354</accession>
<name>A0A8S2Q354_9BILA</name>
<dbReference type="PRINTS" id="PR00385">
    <property type="entry name" value="P450"/>
</dbReference>
<sequence>MSEPIDEENGVSFWQWIEENDELSTKNQNNLMNTFFLFFHNQPNQAVATGTIASDDQDMGKILSLEQVVWIGGINIHRDFRGHGIGGILFAYIDNYIQQMIKTGITVCLFTQNAKAKHIYKRFAFKSKGFIKNGSLVENDPTVVSPDDEIPGSPPEFFFGHSQSAGLLSGKALPVIVSELQQSYGDVFTFWCGHKRSIVLNTIEHVPYVFANRQIYEQGSITADEFSLVVPFPRGSNTAIYGHRISAVKPRKAGVILSYSIEHTAVLLPLLYGENTPHAAVKEVLRHAPVISAITRNVLYDDAIGKPSELDREFSNLKSKVPVARFHSLCLSWMFSSTFKTLFIQSFLGEDYDYHPYAFLPFSGGHRICTGRELAFFELKTIITRLMQFITFIDCNENIGGYQQKVICFPKNLALIVQYDHECNTKSPSFSITSEIRLFILCTSLIANSGDKDSYSRYIAKLKID</sequence>
<feature type="non-terminal residue" evidence="3">
    <location>
        <position position="1"/>
    </location>
</feature>
<feature type="non-terminal residue" evidence="3">
    <location>
        <position position="465"/>
    </location>
</feature>
<protein>
    <recommendedName>
        <fullName evidence="2">N-acetyltransferase domain-containing protein</fullName>
    </recommendedName>
</protein>
<proteinExistence type="inferred from homology"/>
<dbReference type="InterPro" id="IPR000182">
    <property type="entry name" value="GNAT_dom"/>
</dbReference>
<feature type="domain" description="N-acetyltransferase" evidence="2">
    <location>
        <begin position="1"/>
        <end position="151"/>
    </location>
</feature>
<dbReference type="Gene3D" id="1.10.630.10">
    <property type="entry name" value="Cytochrome P450"/>
    <property type="match status" value="2"/>
</dbReference>
<dbReference type="InterPro" id="IPR016181">
    <property type="entry name" value="Acyl_CoA_acyltransferase"/>
</dbReference>
<dbReference type="GO" id="GO:0005506">
    <property type="term" value="F:iron ion binding"/>
    <property type="evidence" value="ECO:0007669"/>
    <property type="project" value="InterPro"/>
</dbReference>
<dbReference type="Gene3D" id="3.40.630.30">
    <property type="match status" value="1"/>
</dbReference>
<reference evidence="3" key="1">
    <citation type="submission" date="2021-02" db="EMBL/GenBank/DDBJ databases">
        <authorList>
            <person name="Nowell W R."/>
        </authorList>
    </citation>
    <scope>NUCLEOTIDE SEQUENCE</scope>
</reference>
<dbReference type="EMBL" id="CAJOBH010007485">
    <property type="protein sequence ID" value="CAF4085471.1"/>
    <property type="molecule type" value="Genomic_DNA"/>
</dbReference>
<dbReference type="PROSITE" id="PS51186">
    <property type="entry name" value="GNAT"/>
    <property type="match status" value="1"/>
</dbReference>
<dbReference type="SUPFAM" id="SSF55729">
    <property type="entry name" value="Acyl-CoA N-acyltransferases (Nat)"/>
    <property type="match status" value="1"/>
</dbReference>
<organism evidence="3 4">
    <name type="scientific">Rotaria magnacalcarata</name>
    <dbReference type="NCBI Taxonomy" id="392030"/>
    <lineage>
        <taxon>Eukaryota</taxon>
        <taxon>Metazoa</taxon>
        <taxon>Spiralia</taxon>
        <taxon>Gnathifera</taxon>
        <taxon>Rotifera</taxon>
        <taxon>Eurotatoria</taxon>
        <taxon>Bdelloidea</taxon>
        <taxon>Philodinida</taxon>
        <taxon>Philodinidae</taxon>
        <taxon>Rotaria</taxon>
    </lineage>
</organism>
<dbReference type="GO" id="GO:0016747">
    <property type="term" value="F:acyltransferase activity, transferring groups other than amino-acyl groups"/>
    <property type="evidence" value="ECO:0007669"/>
    <property type="project" value="InterPro"/>
</dbReference>
<dbReference type="Pfam" id="PF00067">
    <property type="entry name" value="p450"/>
    <property type="match status" value="1"/>
</dbReference>
<dbReference type="SUPFAM" id="SSF48264">
    <property type="entry name" value="Cytochrome P450"/>
    <property type="match status" value="2"/>
</dbReference>
<dbReference type="Proteomes" id="UP000681967">
    <property type="component" value="Unassembled WGS sequence"/>
</dbReference>
<dbReference type="GO" id="GO:0016705">
    <property type="term" value="F:oxidoreductase activity, acting on paired donors, with incorporation or reduction of molecular oxygen"/>
    <property type="evidence" value="ECO:0007669"/>
    <property type="project" value="InterPro"/>
</dbReference>
<dbReference type="CDD" id="cd04301">
    <property type="entry name" value="NAT_SF"/>
    <property type="match status" value="1"/>
</dbReference>